<dbReference type="Proteomes" id="UP001432027">
    <property type="component" value="Unassembled WGS sequence"/>
</dbReference>
<protein>
    <submittedName>
        <fullName evidence="3">Uncharacterized protein</fullName>
    </submittedName>
</protein>
<name>A0AAV5SE24_9BILA</name>
<evidence type="ECO:0000256" key="2">
    <source>
        <dbReference type="SAM" id="SignalP"/>
    </source>
</evidence>
<dbReference type="EMBL" id="BTSX01000001">
    <property type="protein sequence ID" value="GMS80453.1"/>
    <property type="molecule type" value="Genomic_DNA"/>
</dbReference>
<feature type="region of interest" description="Disordered" evidence="1">
    <location>
        <begin position="52"/>
        <end position="73"/>
    </location>
</feature>
<sequence length="99" mass="10643">QIMSRVLLPFLLVLLSTLTVDAQWGRELGNMGMMDMGMGGFGMGEMGMGGYEAPSFRRSSPTQQTKSKGLNLGGLGAMYGPGMGMMGKKRCNRAINRNC</sequence>
<feature type="compositionally biased region" description="Polar residues" evidence="1">
    <location>
        <begin position="57"/>
        <end position="68"/>
    </location>
</feature>
<feature type="signal peptide" evidence="2">
    <location>
        <begin position="1"/>
        <end position="22"/>
    </location>
</feature>
<evidence type="ECO:0000313" key="3">
    <source>
        <dbReference type="EMBL" id="GMS80453.1"/>
    </source>
</evidence>
<proteinExistence type="predicted"/>
<keyword evidence="4" id="KW-1185">Reference proteome</keyword>
<evidence type="ECO:0000313" key="4">
    <source>
        <dbReference type="Proteomes" id="UP001432027"/>
    </source>
</evidence>
<feature type="chain" id="PRO_5043439516" evidence="2">
    <location>
        <begin position="23"/>
        <end position="99"/>
    </location>
</feature>
<keyword evidence="2" id="KW-0732">Signal</keyword>
<feature type="non-terminal residue" evidence="3">
    <location>
        <position position="1"/>
    </location>
</feature>
<gene>
    <name evidence="3" type="ORF">PENTCL1PPCAC_2628</name>
</gene>
<evidence type="ECO:0000256" key="1">
    <source>
        <dbReference type="SAM" id="MobiDB-lite"/>
    </source>
</evidence>
<comment type="caution">
    <text evidence="3">The sequence shown here is derived from an EMBL/GenBank/DDBJ whole genome shotgun (WGS) entry which is preliminary data.</text>
</comment>
<accession>A0AAV5SE24</accession>
<reference evidence="3" key="1">
    <citation type="submission" date="2023-10" db="EMBL/GenBank/DDBJ databases">
        <title>Genome assembly of Pristionchus species.</title>
        <authorList>
            <person name="Yoshida K."/>
            <person name="Sommer R.J."/>
        </authorList>
    </citation>
    <scope>NUCLEOTIDE SEQUENCE</scope>
    <source>
        <strain evidence="3">RS0144</strain>
    </source>
</reference>
<dbReference type="AlphaFoldDB" id="A0AAV5SE24"/>
<organism evidence="3 4">
    <name type="scientific">Pristionchus entomophagus</name>
    <dbReference type="NCBI Taxonomy" id="358040"/>
    <lineage>
        <taxon>Eukaryota</taxon>
        <taxon>Metazoa</taxon>
        <taxon>Ecdysozoa</taxon>
        <taxon>Nematoda</taxon>
        <taxon>Chromadorea</taxon>
        <taxon>Rhabditida</taxon>
        <taxon>Rhabditina</taxon>
        <taxon>Diplogasteromorpha</taxon>
        <taxon>Diplogasteroidea</taxon>
        <taxon>Neodiplogasteridae</taxon>
        <taxon>Pristionchus</taxon>
    </lineage>
</organism>